<dbReference type="RefSeq" id="WP_311611160.1">
    <property type="nucleotide sequence ID" value="NZ_JAVRFI010000008.1"/>
</dbReference>
<dbReference type="Proteomes" id="UP001180531">
    <property type="component" value="Unassembled WGS sequence"/>
</dbReference>
<evidence type="ECO:0000313" key="3">
    <source>
        <dbReference type="EMBL" id="MDT0450353.1"/>
    </source>
</evidence>
<feature type="transmembrane region" description="Helical" evidence="1">
    <location>
        <begin position="205"/>
        <end position="230"/>
    </location>
</feature>
<keyword evidence="1" id="KW-0812">Transmembrane</keyword>
<keyword evidence="4" id="KW-1185">Reference proteome</keyword>
<feature type="transmembrane region" description="Helical" evidence="1">
    <location>
        <begin position="72"/>
        <end position="94"/>
    </location>
</feature>
<organism evidence="3 4">
    <name type="scientific">Streptomyces hesseae</name>
    <dbReference type="NCBI Taxonomy" id="3075519"/>
    <lineage>
        <taxon>Bacteria</taxon>
        <taxon>Bacillati</taxon>
        <taxon>Actinomycetota</taxon>
        <taxon>Actinomycetes</taxon>
        <taxon>Kitasatosporales</taxon>
        <taxon>Streptomycetaceae</taxon>
        <taxon>Streptomyces</taxon>
    </lineage>
</organism>
<feature type="transmembrane region" description="Helical" evidence="1">
    <location>
        <begin position="139"/>
        <end position="161"/>
    </location>
</feature>
<comment type="caution">
    <text evidence="3">The sequence shown here is derived from an EMBL/GenBank/DDBJ whole genome shotgun (WGS) entry which is preliminary data.</text>
</comment>
<dbReference type="EMBL" id="JAVRFI010000008">
    <property type="protein sequence ID" value="MDT0450353.1"/>
    <property type="molecule type" value="Genomic_DNA"/>
</dbReference>
<evidence type="ECO:0000313" key="4">
    <source>
        <dbReference type="Proteomes" id="UP001180531"/>
    </source>
</evidence>
<keyword evidence="1" id="KW-1133">Transmembrane helix</keyword>
<reference evidence="3" key="1">
    <citation type="submission" date="2024-05" db="EMBL/GenBank/DDBJ databases">
        <title>30 novel species of actinomycetes from the DSMZ collection.</title>
        <authorList>
            <person name="Nouioui I."/>
        </authorList>
    </citation>
    <scope>NUCLEOTIDE SEQUENCE</scope>
    <source>
        <strain evidence="3">DSM 40473</strain>
    </source>
</reference>
<name>A0ABU2SMZ8_9ACTN</name>
<feature type="transmembrane region" description="Helical" evidence="1">
    <location>
        <begin position="6"/>
        <end position="25"/>
    </location>
</feature>
<evidence type="ECO:0000259" key="2">
    <source>
        <dbReference type="Pfam" id="PF20182"/>
    </source>
</evidence>
<protein>
    <recommendedName>
        <fullName evidence="2">DUF6545 domain-containing protein</fullName>
    </recommendedName>
</protein>
<sequence length="412" mass="45219">MHDVPAWVETLRGFILLIAWTVLVLRIPALRRPPQRPVWLALAVLATGSLVIQAEVGSWVDEVTGVPKAGELAVALVALTDFAFVWWLAVALAAAGRDVPAWLRRAPVVCAASMAALAFVFFAVAAAPDRFGARAHGWWAGYAVVWIAYGLITAVGAAAVFWRHGVAMRSPVLRVSVLALAVGTSAEVPYLVIRCVRWFTEAPGALALAGFWCSFARFVLVALGCSLAALEPLRQVSLYWYRRQRLYGLWLLLRRATPELTVVPPPSRRTDLLAFDSAWERLHQRVIEIHDSITFLHDGWASPELLYEAGEATGAPPYSGGPGQSRLVQRQRLTAAACWIEVTRREAAAGADKLYHKELDKDLLPEVLADRSTVHREIRRMLRLHRALRSRTVGSFADGFRPEASSAVAAGS</sequence>
<dbReference type="InterPro" id="IPR046675">
    <property type="entry name" value="DUF6545"/>
</dbReference>
<feature type="domain" description="DUF6545" evidence="2">
    <location>
        <begin position="242"/>
        <end position="390"/>
    </location>
</feature>
<feature type="transmembrane region" description="Helical" evidence="1">
    <location>
        <begin position="37"/>
        <end position="60"/>
    </location>
</feature>
<keyword evidence="1" id="KW-0472">Membrane</keyword>
<feature type="transmembrane region" description="Helical" evidence="1">
    <location>
        <begin position="173"/>
        <end position="193"/>
    </location>
</feature>
<accession>A0ABU2SMZ8</accession>
<feature type="transmembrane region" description="Helical" evidence="1">
    <location>
        <begin position="106"/>
        <end position="127"/>
    </location>
</feature>
<gene>
    <name evidence="3" type="ORF">RM609_14905</name>
</gene>
<evidence type="ECO:0000256" key="1">
    <source>
        <dbReference type="SAM" id="Phobius"/>
    </source>
</evidence>
<dbReference type="Pfam" id="PF20182">
    <property type="entry name" value="DUF6545"/>
    <property type="match status" value="1"/>
</dbReference>
<proteinExistence type="predicted"/>